<name>X6LAM4_RETFI</name>
<comment type="caution">
    <text evidence="2">The sequence shown here is derived from an EMBL/GenBank/DDBJ whole genome shotgun (WGS) entry which is preliminary data.</text>
</comment>
<dbReference type="AlphaFoldDB" id="X6LAM4"/>
<gene>
    <name evidence="2" type="ORF">RFI_39135</name>
</gene>
<evidence type="ECO:0000313" key="2">
    <source>
        <dbReference type="EMBL" id="ETN98375.1"/>
    </source>
</evidence>
<protein>
    <submittedName>
        <fullName evidence="2">Uncharacterized protein</fullName>
    </submittedName>
</protein>
<reference evidence="2 3" key="1">
    <citation type="journal article" date="2013" name="Curr. Biol.">
        <title>The Genome of the Foraminiferan Reticulomyxa filosa.</title>
        <authorList>
            <person name="Glockner G."/>
            <person name="Hulsmann N."/>
            <person name="Schleicher M."/>
            <person name="Noegel A.A."/>
            <person name="Eichinger L."/>
            <person name="Gallinger C."/>
            <person name="Pawlowski J."/>
            <person name="Sierra R."/>
            <person name="Euteneuer U."/>
            <person name="Pillet L."/>
            <person name="Moustafa A."/>
            <person name="Platzer M."/>
            <person name="Groth M."/>
            <person name="Szafranski K."/>
            <person name="Schliwa M."/>
        </authorList>
    </citation>
    <scope>NUCLEOTIDE SEQUENCE [LARGE SCALE GENOMIC DNA]</scope>
</reference>
<keyword evidence="3" id="KW-1185">Reference proteome</keyword>
<feature type="region of interest" description="Disordered" evidence="1">
    <location>
        <begin position="60"/>
        <end position="79"/>
    </location>
</feature>
<evidence type="ECO:0000256" key="1">
    <source>
        <dbReference type="SAM" id="MobiDB-lite"/>
    </source>
</evidence>
<evidence type="ECO:0000313" key="3">
    <source>
        <dbReference type="Proteomes" id="UP000023152"/>
    </source>
</evidence>
<sequence length="289" mass="34223">MAQTVSTHELGTRAETYRVRTHISNLDLGQCYRGKLAMFYMFKPGNLDLGATKWRKKVHQEEKRRCGDTQSRKQVRQEEKKNVYVVQSGGEVVAKLRQHSGKQEEKDCEDEEKKKKWYVHIHLNLIFFKKITSQMALLSFVIELSFIPRNAQSRHLRAWTNFQYRAPMENSKRLWQFQAWYTKEGVKLRSICANEQGTLGRYENCANFDNAKIEHSCQNWSCAHIRNFGFWIMRILIGETFELVKHWTLIIVEERKRASCIFRVHRCKSCVHCQEVKDEEGKDVNMVKK</sequence>
<proteinExistence type="predicted"/>
<organism evidence="2 3">
    <name type="scientific">Reticulomyxa filosa</name>
    <dbReference type="NCBI Taxonomy" id="46433"/>
    <lineage>
        <taxon>Eukaryota</taxon>
        <taxon>Sar</taxon>
        <taxon>Rhizaria</taxon>
        <taxon>Retaria</taxon>
        <taxon>Foraminifera</taxon>
        <taxon>Monothalamids</taxon>
        <taxon>Reticulomyxidae</taxon>
        <taxon>Reticulomyxa</taxon>
    </lineage>
</organism>
<accession>X6LAM4</accession>
<dbReference type="Proteomes" id="UP000023152">
    <property type="component" value="Unassembled WGS sequence"/>
</dbReference>
<dbReference type="EMBL" id="ASPP01046865">
    <property type="protein sequence ID" value="ETN98375.1"/>
    <property type="molecule type" value="Genomic_DNA"/>
</dbReference>